<evidence type="ECO:0000256" key="7">
    <source>
        <dbReference type="ARBA" id="ARBA00022967"/>
    </source>
</evidence>
<keyword evidence="3 14" id="KW-0813">Transport</keyword>
<evidence type="ECO:0000256" key="8">
    <source>
        <dbReference type="ARBA" id="ARBA00023065"/>
    </source>
</evidence>
<sequence>MADRVGKITQIIGAVLDVKFSADNLPALYNAIVIKKADGSDLVVEVAQHLGDDVVKCIAMGATDGLSRGMEAIDTGKPITVPVGEKTLGRIFNVTGDPIDSKEAPVTEDSWPIHREAPKFEEQVTETEILETGIKVIDLLCPYQKGGKIGLFGGAGVGKTVLIQELIRNIAKEHGGYSVFTGVGERTREGNDLYHEMADSGVLEKTTMVFGQMNEPPGARMRVGLTGLTMAEYFRDEGGRDVLLFIDNIFRFTQAGSEVSALLGRVPSAVGYQPTLATEMGLLQERITSTKNGSITSVQAVYVPADDLTDPAPATTFAHLDAKTVLSRDIVEKGIYPAVDPLDSTSRILSPMIVGEEHYDVARRVQEILQRYKELQDIIAILGMDELSENDKVIVARARKIQYFLSQPFFVAENFTGKVGKYVPLKDTIQGFKEILDGKHDDIPENVFLMVGSIEDVLSQV</sequence>
<keyword evidence="7 14" id="KW-1278">Translocase</keyword>
<dbReference type="PANTHER" id="PTHR15184:SF71">
    <property type="entry name" value="ATP SYNTHASE SUBUNIT BETA, MITOCHONDRIAL"/>
    <property type="match status" value="1"/>
</dbReference>
<keyword evidence="11 14" id="KW-0066">ATP synthesis</keyword>
<feature type="domain" description="AAA+ ATPase" evidence="15">
    <location>
        <begin position="145"/>
        <end position="409"/>
    </location>
</feature>
<dbReference type="NCBIfam" id="TIGR01039">
    <property type="entry name" value="atpD"/>
    <property type="match status" value="1"/>
</dbReference>
<proteinExistence type="inferred from homology"/>
<dbReference type="CDD" id="cd01133">
    <property type="entry name" value="F1-ATPase_beta_CD"/>
    <property type="match status" value="1"/>
</dbReference>
<dbReference type="Pfam" id="PF02874">
    <property type="entry name" value="ATP-synt_ab_N"/>
    <property type="match status" value="1"/>
</dbReference>
<dbReference type="InterPro" id="IPR000194">
    <property type="entry name" value="ATPase_F1/V1/A1_a/bsu_nucl-bd"/>
</dbReference>
<evidence type="ECO:0000256" key="2">
    <source>
        <dbReference type="ARBA" id="ARBA00008936"/>
    </source>
</evidence>
<dbReference type="Proteomes" id="UP000683246">
    <property type="component" value="Chromosome"/>
</dbReference>
<dbReference type="SUPFAM" id="SSF47917">
    <property type="entry name" value="C-terminal domain of alpha and beta subunits of F1 ATP synthase"/>
    <property type="match status" value="1"/>
</dbReference>
<comment type="catalytic activity">
    <reaction evidence="14">
        <text>ATP + H2O + 4 H(+)(in) = ADP + phosphate + 5 H(+)(out)</text>
        <dbReference type="Rhea" id="RHEA:57720"/>
        <dbReference type="ChEBI" id="CHEBI:15377"/>
        <dbReference type="ChEBI" id="CHEBI:15378"/>
        <dbReference type="ChEBI" id="CHEBI:30616"/>
        <dbReference type="ChEBI" id="CHEBI:43474"/>
        <dbReference type="ChEBI" id="CHEBI:456216"/>
        <dbReference type="EC" id="7.1.2.2"/>
    </reaction>
</comment>
<dbReference type="InterPro" id="IPR003593">
    <property type="entry name" value="AAA+_ATPase"/>
</dbReference>
<dbReference type="SUPFAM" id="SSF52540">
    <property type="entry name" value="P-loop containing nucleoside triphosphate hydrolases"/>
    <property type="match status" value="1"/>
</dbReference>
<dbReference type="FunFam" id="2.40.10.170:FF:000005">
    <property type="entry name" value="ATP synthase subunit beta"/>
    <property type="match status" value="1"/>
</dbReference>
<evidence type="ECO:0000256" key="12">
    <source>
        <dbReference type="ARBA" id="ARBA00052325"/>
    </source>
</evidence>
<evidence type="ECO:0000256" key="1">
    <source>
        <dbReference type="ARBA" id="ARBA00004202"/>
    </source>
</evidence>
<accession>A0A8J8MFW6</accession>
<dbReference type="Gene3D" id="2.40.10.170">
    <property type="match status" value="1"/>
</dbReference>
<evidence type="ECO:0000313" key="16">
    <source>
        <dbReference type="EMBL" id="QUI20900.1"/>
    </source>
</evidence>
<keyword evidence="10 14" id="KW-0139">CF(1)</keyword>
<dbReference type="InterPro" id="IPR036121">
    <property type="entry name" value="ATPase_F1/V1/A1_a/bsu_N_sf"/>
</dbReference>
<dbReference type="EMBL" id="CP058649">
    <property type="protein sequence ID" value="QUI20900.1"/>
    <property type="molecule type" value="Genomic_DNA"/>
</dbReference>
<dbReference type="AlphaFoldDB" id="A0A8J8MFW6"/>
<keyword evidence="6 14" id="KW-0067">ATP-binding</keyword>
<dbReference type="InterPro" id="IPR055190">
    <property type="entry name" value="ATP-synt_VA_C"/>
</dbReference>
<dbReference type="SMART" id="SM00382">
    <property type="entry name" value="AAA"/>
    <property type="match status" value="1"/>
</dbReference>
<dbReference type="InterPro" id="IPR005722">
    <property type="entry name" value="ATP_synth_F1_bsu"/>
</dbReference>
<comment type="function">
    <text evidence="13">Produces ATP from ADP in the presence of a sodium ion gradient across the membrane. The beta chain is the catalytic subunit.</text>
</comment>
<evidence type="ECO:0000256" key="9">
    <source>
        <dbReference type="ARBA" id="ARBA00023136"/>
    </source>
</evidence>
<comment type="catalytic activity">
    <reaction evidence="12">
        <text>4 Na(+)(in) + ATP + H2O = 4 Na(+)(out) + ADP + phosphate + H(+)</text>
        <dbReference type="Rhea" id="RHEA:58156"/>
        <dbReference type="ChEBI" id="CHEBI:15377"/>
        <dbReference type="ChEBI" id="CHEBI:15378"/>
        <dbReference type="ChEBI" id="CHEBI:29101"/>
        <dbReference type="ChEBI" id="CHEBI:30616"/>
        <dbReference type="ChEBI" id="CHEBI:43474"/>
        <dbReference type="ChEBI" id="CHEBI:456216"/>
        <dbReference type="EC" id="7.2.2.1"/>
    </reaction>
</comment>
<organism evidence="16 17">
    <name type="scientific">Vallitalea pronyensis</name>
    <dbReference type="NCBI Taxonomy" id="1348613"/>
    <lineage>
        <taxon>Bacteria</taxon>
        <taxon>Bacillati</taxon>
        <taxon>Bacillota</taxon>
        <taxon>Clostridia</taxon>
        <taxon>Lachnospirales</taxon>
        <taxon>Vallitaleaceae</taxon>
        <taxon>Vallitalea</taxon>
    </lineage>
</organism>
<dbReference type="EC" id="7.1.2.2" evidence="14"/>
<keyword evidence="14" id="KW-0375">Hydrogen ion transport</keyword>
<dbReference type="GO" id="GO:0046962">
    <property type="term" value="F:sodium-transporting ATPase activity, rotational mechanism"/>
    <property type="evidence" value="ECO:0007669"/>
    <property type="project" value="UniProtKB-EC"/>
</dbReference>
<evidence type="ECO:0000256" key="11">
    <source>
        <dbReference type="ARBA" id="ARBA00023310"/>
    </source>
</evidence>
<dbReference type="Pfam" id="PF22919">
    <property type="entry name" value="ATP-synt_VA_C"/>
    <property type="match status" value="1"/>
</dbReference>
<dbReference type="InterPro" id="IPR004100">
    <property type="entry name" value="ATPase_F1/V1/A1_a/bsu_N"/>
</dbReference>
<dbReference type="CDD" id="cd18115">
    <property type="entry name" value="ATP-synt_F1_beta_N"/>
    <property type="match status" value="1"/>
</dbReference>
<gene>
    <name evidence="14 16" type="primary">atpD</name>
    <name evidence="16" type="ORF">HZI73_00615</name>
</gene>
<dbReference type="PANTHER" id="PTHR15184">
    <property type="entry name" value="ATP SYNTHASE"/>
    <property type="match status" value="1"/>
</dbReference>
<dbReference type="InterPro" id="IPR020003">
    <property type="entry name" value="ATPase_a/bsu_AS"/>
</dbReference>
<keyword evidence="5 14" id="KW-0547">Nucleotide-binding</keyword>
<evidence type="ECO:0000256" key="10">
    <source>
        <dbReference type="ARBA" id="ARBA00023196"/>
    </source>
</evidence>
<name>A0A8J8MFW6_9FIRM</name>
<dbReference type="PROSITE" id="PS00152">
    <property type="entry name" value="ATPASE_ALPHA_BETA"/>
    <property type="match status" value="1"/>
</dbReference>
<dbReference type="GO" id="GO:0005524">
    <property type="term" value="F:ATP binding"/>
    <property type="evidence" value="ECO:0007669"/>
    <property type="project" value="UniProtKB-UniRule"/>
</dbReference>
<dbReference type="InterPro" id="IPR024034">
    <property type="entry name" value="ATPase_F1/V1_b/a_C"/>
</dbReference>
<dbReference type="SUPFAM" id="SSF50615">
    <property type="entry name" value="N-terminal domain of alpha and beta subunits of F1 ATP synthase"/>
    <property type="match status" value="1"/>
</dbReference>
<reference evidence="16" key="1">
    <citation type="submission" date="2020-07" db="EMBL/GenBank/DDBJ databases">
        <title>Vallitalea pronyensis genome.</title>
        <authorList>
            <person name="Postec A."/>
        </authorList>
    </citation>
    <scope>NUCLEOTIDE SEQUENCE</scope>
    <source>
        <strain evidence="16">FatNI3</strain>
    </source>
</reference>
<evidence type="ECO:0000256" key="5">
    <source>
        <dbReference type="ARBA" id="ARBA00022741"/>
    </source>
</evidence>
<keyword evidence="4 14" id="KW-1003">Cell membrane</keyword>
<keyword evidence="8 14" id="KW-0406">Ion transport</keyword>
<evidence type="ECO:0000259" key="15">
    <source>
        <dbReference type="SMART" id="SM00382"/>
    </source>
</evidence>
<dbReference type="Pfam" id="PF00006">
    <property type="entry name" value="ATP-synt_ab"/>
    <property type="match status" value="1"/>
</dbReference>
<dbReference type="GO" id="GO:0045259">
    <property type="term" value="C:proton-transporting ATP synthase complex"/>
    <property type="evidence" value="ECO:0007669"/>
    <property type="project" value="UniProtKB-KW"/>
</dbReference>
<protein>
    <recommendedName>
        <fullName evidence="14">ATP synthase subunit beta</fullName>
        <ecNumber evidence="14">7.1.2.2</ecNumber>
    </recommendedName>
    <alternativeName>
        <fullName evidence="14">ATP synthase F1 sector subunit beta</fullName>
    </alternativeName>
    <alternativeName>
        <fullName evidence="14">F-ATPase subunit beta</fullName>
    </alternativeName>
</protein>
<dbReference type="HAMAP" id="MF_01347">
    <property type="entry name" value="ATP_synth_beta_bact"/>
    <property type="match status" value="1"/>
</dbReference>
<dbReference type="CDD" id="cd18110">
    <property type="entry name" value="ATP-synt_F1_beta_C"/>
    <property type="match status" value="1"/>
</dbReference>
<dbReference type="GO" id="GO:0046933">
    <property type="term" value="F:proton-transporting ATP synthase activity, rotational mechanism"/>
    <property type="evidence" value="ECO:0007669"/>
    <property type="project" value="UniProtKB-UniRule"/>
</dbReference>
<dbReference type="Gene3D" id="3.40.50.300">
    <property type="entry name" value="P-loop containing nucleotide triphosphate hydrolases"/>
    <property type="match status" value="1"/>
</dbReference>
<dbReference type="Gene3D" id="1.10.1140.10">
    <property type="entry name" value="Bovine Mitochondrial F1-atpase, Atp Synthase Beta Chain, Chain D, domain 3"/>
    <property type="match status" value="1"/>
</dbReference>
<keyword evidence="17" id="KW-1185">Reference proteome</keyword>
<dbReference type="InterPro" id="IPR050053">
    <property type="entry name" value="ATPase_alpha/beta_chains"/>
</dbReference>
<evidence type="ECO:0000256" key="3">
    <source>
        <dbReference type="ARBA" id="ARBA00022448"/>
    </source>
</evidence>
<feature type="binding site" evidence="14">
    <location>
        <begin position="153"/>
        <end position="160"/>
    </location>
    <ligand>
        <name>ATP</name>
        <dbReference type="ChEBI" id="CHEBI:30616"/>
    </ligand>
</feature>
<dbReference type="GO" id="GO:0005886">
    <property type="term" value="C:plasma membrane"/>
    <property type="evidence" value="ECO:0007669"/>
    <property type="project" value="UniProtKB-SubCell"/>
</dbReference>
<evidence type="ECO:0000256" key="6">
    <source>
        <dbReference type="ARBA" id="ARBA00022840"/>
    </source>
</evidence>
<dbReference type="RefSeq" id="WP_212696360.1">
    <property type="nucleotide sequence ID" value="NZ_CP058649.1"/>
</dbReference>
<comment type="similarity">
    <text evidence="2 14">Belongs to the ATPase alpha/beta chains family.</text>
</comment>
<dbReference type="FunFam" id="3.40.50.300:FF:000004">
    <property type="entry name" value="ATP synthase subunit beta"/>
    <property type="match status" value="1"/>
</dbReference>
<dbReference type="InterPro" id="IPR027417">
    <property type="entry name" value="P-loop_NTPase"/>
</dbReference>
<evidence type="ECO:0000256" key="4">
    <source>
        <dbReference type="ARBA" id="ARBA00022475"/>
    </source>
</evidence>
<dbReference type="KEGG" id="vpy:HZI73_00615"/>
<evidence type="ECO:0000256" key="13">
    <source>
        <dbReference type="ARBA" id="ARBA00059242"/>
    </source>
</evidence>
<comment type="subcellular location">
    <subcellularLocation>
        <location evidence="1 14">Cell membrane</location>
        <topology evidence="1 14">Peripheral membrane protein</topology>
    </subcellularLocation>
</comment>
<comment type="function">
    <text evidence="14">Produces ATP from ADP in the presence of a proton gradient across the membrane. The catalytic sites are hosted primarily by the beta subunits.</text>
</comment>
<dbReference type="FunFam" id="1.10.1140.10:FF:000001">
    <property type="entry name" value="ATP synthase subunit beta"/>
    <property type="match status" value="1"/>
</dbReference>
<keyword evidence="9 14" id="KW-0472">Membrane</keyword>
<evidence type="ECO:0000313" key="17">
    <source>
        <dbReference type="Proteomes" id="UP000683246"/>
    </source>
</evidence>
<evidence type="ECO:0000256" key="14">
    <source>
        <dbReference type="HAMAP-Rule" id="MF_01347"/>
    </source>
</evidence>